<accession>R7UDY9</accession>
<feature type="compositionally biased region" description="Polar residues" evidence="3">
    <location>
        <begin position="287"/>
        <end position="308"/>
    </location>
</feature>
<feature type="region of interest" description="Disordered" evidence="3">
    <location>
        <begin position="67"/>
        <end position="119"/>
    </location>
</feature>
<feature type="compositionally biased region" description="Basic residues" evidence="3">
    <location>
        <begin position="277"/>
        <end position="286"/>
    </location>
</feature>
<dbReference type="EnsemblMetazoa" id="CapteT186851">
    <property type="protein sequence ID" value="CapteP186851"/>
    <property type="gene ID" value="CapteG186851"/>
</dbReference>
<proteinExistence type="predicted"/>
<dbReference type="PROSITE" id="PS51450">
    <property type="entry name" value="LRR"/>
    <property type="match status" value="2"/>
</dbReference>
<dbReference type="AlphaFoldDB" id="R7UDY9"/>
<keyword evidence="2" id="KW-0677">Repeat</keyword>
<evidence type="ECO:0000313" key="5">
    <source>
        <dbReference type="EnsemblMetazoa" id="CapteP186851"/>
    </source>
</evidence>
<reference evidence="4 6" key="2">
    <citation type="journal article" date="2013" name="Nature">
        <title>Insights into bilaterian evolution from three spiralian genomes.</title>
        <authorList>
            <person name="Simakov O."/>
            <person name="Marletaz F."/>
            <person name="Cho S.J."/>
            <person name="Edsinger-Gonzales E."/>
            <person name="Havlak P."/>
            <person name="Hellsten U."/>
            <person name="Kuo D.H."/>
            <person name="Larsson T."/>
            <person name="Lv J."/>
            <person name="Arendt D."/>
            <person name="Savage R."/>
            <person name="Osoegawa K."/>
            <person name="de Jong P."/>
            <person name="Grimwood J."/>
            <person name="Chapman J.A."/>
            <person name="Shapiro H."/>
            <person name="Aerts A."/>
            <person name="Otillar R.P."/>
            <person name="Terry A.Y."/>
            <person name="Boore J.L."/>
            <person name="Grigoriev I.V."/>
            <person name="Lindberg D.R."/>
            <person name="Seaver E.C."/>
            <person name="Weisblat D.A."/>
            <person name="Putnam N.H."/>
            <person name="Rokhsar D.S."/>
        </authorList>
    </citation>
    <scope>NUCLEOTIDE SEQUENCE</scope>
    <source>
        <strain evidence="4 6">I ESC-2004</strain>
    </source>
</reference>
<feature type="region of interest" description="Disordered" evidence="3">
    <location>
        <begin position="342"/>
        <end position="361"/>
    </location>
</feature>
<dbReference type="OrthoDB" id="2021138at2759"/>
<dbReference type="HOGENOM" id="CLU_487671_0_0_1"/>
<evidence type="ECO:0000256" key="3">
    <source>
        <dbReference type="SAM" id="MobiDB-lite"/>
    </source>
</evidence>
<reference evidence="6" key="1">
    <citation type="submission" date="2012-12" db="EMBL/GenBank/DDBJ databases">
        <authorList>
            <person name="Hellsten U."/>
            <person name="Grimwood J."/>
            <person name="Chapman J.A."/>
            <person name="Shapiro H."/>
            <person name="Aerts A."/>
            <person name="Otillar R.P."/>
            <person name="Terry A.Y."/>
            <person name="Boore J.L."/>
            <person name="Simakov O."/>
            <person name="Marletaz F."/>
            <person name="Cho S.-J."/>
            <person name="Edsinger-Gonzales E."/>
            <person name="Havlak P."/>
            <person name="Kuo D.-H."/>
            <person name="Larsson T."/>
            <person name="Lv J."/>
            <person name="Arendt D."/>
            <person name="Savage R."/>
            <person name="Osoegawa K."/>
            <person name="de Jong P."/>
            <person name="Lindberg D.R."/>
            <person name="Seaver E.C."/>
            <person name="Weisblat D.A."/>
            <person name="Putnam N.H."/>
            <person name="Grigoriev I.V."/>
            <person name="Rokhsar D.S."/>
        </authorList>
    </citation>
    <scope>NUCLEOTIDE SEQUENCE</scope>
    <source>
        <strain evidence="6">I ESC-2004</strain>
    </source>
</reference>
<evidence type="ECO:0000256" key="2">
    <source>
        <dbReference type="ARBA" id="ARBA00022737"/>
    </source>
</evidence>
<feature type="region of interest" description="Disordered" evidence="3">
    <location>
        <begin position="1"/>
        <end position="43"/>
    </location>
</feature>
<dbReference type="InterPro" id="IPR003591">
    <property type="entry name" value="Leu-rich_rpt_typical-subtyp"/>
</dbReference>
<protein>
    <recommendedName>
        <fullName evidence="7">Leucine-rich repeat-containing protein 27</fullName>
    </recommendedName>
</protein>
<dbReference type="EMBL" id="AMQN01009236">
    <property type="status" value="NOT_ANNOTATED_CDS"/>
    <property type="molecule type" value="Genomic_DNA"/>
</dbReference>
<evidence type="ECO:0008006" key="7">
    <source>
        <dbReference type="Google" id="ProtNLM"/>
    </source>
</evidence>
<dbReference type="OMA" id="MIPKDFF"/>
<organism evidence="4">
    <name type="scientific">Capitella teleta</name>
    <name type="common">Polychaete worm</name>
    <dbReference type="NCBI Taxonomy" id="283909"/>
    <lineage>
        <taxon>Eukaryota</taxon>
        <taxon>Metazoa</taxon>
        <taxon>Spiralia</taxon>
        <taxon>Lophotrochozoa</taxon>
        <taxon>Annelida</taxon>
        <taxon>Polychaeta</taxon>
        <taxon>Sedentaria</taxon>
        <taxon>Scolecida</taxon>
        <taxon>Capitellidae</taxon>
        <taxon>Capitella</taxon>
    </lineage>
</organism>
<dbReference type="SMART" id="SM00369">
    <property type="entry name" value="LRR_TYP"/>
    <property type="match status" value="3"/>
</dbReference>
<evidence type="ECO:0000313" key="6">
    <source>
        <dbReference type="Proteomes" id="UP000014760"/>
    </source>
</evidence>
<name>R7UDY9_CAPTE</name>
<dbReference type="InterPro" id="IPR032675">
    <property type="entry name" value="LRR_dom_sf"/>
</dbReference>
<reference evidence="5" key="3">
    <citation type="submission" date="2015-06" db="UniProtKB">
        <authorList>
            <consortium name="EnsemblMetazoa"/>
        </authorList>
    </citation>
    <scope>IDENTIFICATION</scope>
</reference>
<keyword evidence="6" id="KW-1185">Reference proteome</keyword>
<keyword evidence="1" id="KW-0433">Leucine-rich repeat</keyword>
<dbReference type="PANTHER" id="PTHR48051">
    <property type="match status" value="1"/>
</dbReference>
<feature type="region of interest" description="Disordered" evidence="3">
    <location>
        <begin position="462"/>
        <end position="484"/>
    </location>
</feature>
<dbReference type="InterPro" id="IPR050216">
    <property type="entry name" value="LRR_domain-containing"/>
</dbReference>
<dbReference type="PANTHER" id="PTHR48051:SF35">
    <property type="entry name" value="LEUCINE-RICH REPEAT-CONTAINING PROTEIN 27"/>
    <property type="match status" value="1"/>
</dbReference>
<dbReference type="STRING" id="283909.R7UDY9"/>
<dbReference type="InterPro" id="IPR001611">
    <property type="entry name" value="Leu-rich_rpt"/>
</dbReference>
<feature type="compositionally biased region" description="Polar residues" evidence="3">
    <location>
        <begin position="68"/>
        <end position="102"/>
    </location>
</feature>
<dbReference type="Gene3D" id="3.80.10.10">
    <property type="entry name" value="Ribonuclease Inhibitor"/>
    <property type="match status" value="1"/>
</dbReference>
<evidence type="ECO:0000256" key="1">
    <source>
        <dbReference type="ARBA" id="ARBA00022614"/>
    </source>
</evidence>
<evidence type="ECO:0000313" key="4">
    <source>
        <dbReference type="EMBL" id="ELU01457.1"/>
    </source>
</evidence>
<dbReference type="Pfam" id="PF13855">
    <property type="entry name" value="LRR_8"/>
    <property type="match status" value="1"/>
</dbReference>
<dbReference type="EMBL" id="KB305006">
    <property type="protein sequence ID" value="ELU01457.1"/>
    <property type="molecule type" value="Genomic_DNA"/>
</dbReference>
<gene>
    <name evidence="4" type="ORF">CAPTEDRAFT_186851</name>
</gene>
<sequence length="559" mass="63726">MIGKELRVHRAHPVSKRTDDNRSYPCTRDPVPSPTGEANDSNHLQPAIDAASAAELRSSSVGCDVTKMSVTNENEPTEPNDSARSTARNSNQTNGGARSNANGVDHNGPDGDKEVVTSAQKKKQKLQEIVNRIIAEAKALGSVSIDLSFKEIRKIPDELLEMTQLEHLYLEGNKLSCLPDTFFHCLPNLKWLDLRRNCLVNLPSLYIGRHKNLRNLLLESNELRTLPLELGLVKTLNGLNIAHNPLEFPPVKIVEIPSVDDLKVHDDSDDSDQEHYGRRRTLKNKQRQWTTEGVDSRAQSGIRQTSAQKEYQDLVGPVPSSASLHKPPSYNQLKTVQAERIRKAGASGQTAKKKKAGLQRQVPLDHPVSVDKVEEKYLEERRLAYNRDMNDKEDAILQKRRDVEAVKDWRNESKSLQSMKMREKMMHGGKLDYEEPATQAPFGYDENDLKMVSSKERMAQEIRSKHEKLRRAESPSTLLMREEARKQRDLELQAKLMGHMEGMQERRKKPQGTPQEEMLAAQQELQMAEQLQRNLVQRRKEMEYRFTAFAPDIYSVRRK</sequence>
<dbReference type="Proteomes" id="UP000014760">
    <property type="component" value="Unassembled WGS sequence"/>
</dbReference>
<feature type="region of interest" description="Disordered" evidence="3">
    <location>
        <begin position="499"/>
        <end position="520"/>
    </location>
</feature>
<dbReference type="GO" id="GO:0005737">
    <property type="term" value="C:cytoplasm"/>
    <property type="evidence" value="ECO:0007669"/>
    <property type="project" value="TreeGrafter"/>
</dbReference>
<feature type="region of interest" description="Disordered" evidence="3">
    <location>
        <begin position="262"/>
        <end position="308"/>
    </location>
</feature>
<dbReference type="SUPFAM" id="SSF52058">
    <property type="entry name" value="L domain-like"/>
    <property type="match status" value="1"/>
</dbReference>